<keyword evidence="21" id="KW-1185">Reference proteome</keyword>
<evidence type="ECO:0000256" key="3">
    <source>
        <dbReference type="ARBA" id="ARBA00004173"/>
    </source>
</evidence>
<evidence type="ECO:0000259" key="19">
    <source>
        <dbReference type="Pfam" id="PF02223"/>
    </source>
</evidence>
<accession>A0A8C4PV76</accession>
<dbReference type="GO" id="GO:0006235">
    <property type="term" value="P:dTTP biosynthetic process"/>
    <property type="evidence" value="ECO:0007669"/>
    <property type="project" value="TreeGrafter"/>
</dbReference>
<evidence type="ECO:0000256" key="16">
    <source>
        <dbReference type="ARBA" id="ARBA00070686"/>
    </source>
</evidence>
<comment type="catalytic activity">
    <reaction evidence="13">
        <text>CMP + ATP = CDP + ADP</text>
        <dbReference type="Rhea" id="RHEA:11600"/>
        <dbReference type="ChEBI" id="CHEBI:30616"/>
        <dbReference type="ChEBI" id="CHEBI:58069"/>
        <dbReference type="ChEBI" id="CHEBI:60377"/>
        <dbReference type="ChEBI" id="CHEBI:456216"/>
        <dbReference type="EC" id="2.7.4.14"/>
    </reaction>
</comment>
<comment type="catalytic activity">
    <reaction evidence="1">
        <text>a 2'-deoxyribonucleoside 5'-diphosphate + ATP = a 2'-deoxyribonucleoside 5'-triphosphate + ADP</text>
        <dbReference type="Rhea" id="RHEA:44640"/>
        <dbReference type="ChEBI" id="CHEBI:30616"/>
        <dbReference type="ChEBI" id="CHEBI:61560"/>
        <dbReference type="ChEBI" id="CHEBI:73316"/>
        <dbReference type="ChEBI" id="CHEBI:456216"/>
        <dbReference type="EC" id="2.7.4.6"/>
    </reaction>
</comment>
<evidence type="ECO:0000256" key="18">
    <source>
        <dbReference type="SAM" id="MobiDB-lite"/>
    </source>
</evidence>
<evidence type="ECO:0000256" key="11">
    <source>
        <dbReference type="ARBA" id="ARBA00023054"/>
    </source>
</evidence>
<keyword evidence="5" id="KW-0808">Transferase</keyword>
<dbReference type="GO" id="GO:0005654">
    <property type="term" value="C:nucleoplasm"/>
    <property type="evidence" value="ECO:0007669"/>
    <property type="project" value="Ensembl"/>
</dbReference>
<dbReference type="GO" id="GO:0005524">
    <property type="term" value="F:ATP binding"/>
    <property type="evidence" value="ECO:0007669"/>
    <property type="project" value="UniProtKB-KW"/>
</dbReference>
<keyword evidence="8" id="KW-0067">ATP-binding</keyword>
<evidence type="ECO:0000256" key="10">
    <source>
        <dbReference type="ARBA" id="ARBA00022975"/>
    </source>
</evidence>
<keyword evidence="10" id="KW-0665">Pyrimidine biosynthesis</keyword>
<dbReference type="InterPro" id="IPR027417">
    <property type="entry name" value="P-loop_NTPase"/>
</dbReference>
<evidence type="ECO:0000256" key="1">
    <source>
        <dbReference type="ARBA" id="ARBA00000082"/>
    </source>
</evidence>
<comment type="catalytic activity">
    <reaction evidence="14">
        <text>dCMP + ATP = dCDP + ADP</text>
        <dbReference type="Rhea" id="RHEA:25094"/>
        <dbReference type="ChEBI" id="CHEBI:30616"/>
        <dbReference type="ChEBI" id="CHEBI:57566"/>
        <dbReference type="ChEBI" id="CHEBI:58593"/>
        <dbReference type="ChEBI" id="CHEBI:456216"/>
        <dbReference type="EC" id="2.7.4.14"/>
    </reaction>
</comment>
<comment type="similarity">
    <text evidence="4">Belongs to the thymidylate kinase family.</text>
</comment>
<dbReference type="Ensembl" id="ENSEAST00005035455.2">
    <property type="protein sequence ID" value="ENSEASP00005032541.2"/>
    <property type="gene ID" value="ENSEASG00005022223.2"/>
</dbReference>
<keyword evidence="7" id="KW-0418">Kinase</keyword>
<evidence type="ECO:0000256" key="7">
    <source>
        <dbReference type="ARBA" id="ARBA00022777"/>
    </source>
</evidence>
<comment type="subcellular location">
    <subcellularLocation>
        <location evidence="3">Mitochondrion</location>
    </subcellularLocation>
</comment>
<name>A0A8C4PV76_EQUAS</name>
<feature type="domain" description="Thymidylate kinase-like" evidence="19">
    <location>
        <begin position="384"/>
        <end position="564"/>
    </location>
</feature>
<feature type="compositionally biased region" description="Low complexity" evidence="18">
    <location>
        <begin position="160"/>
        <end position="176"/>
    </location>
</feature>
<evidence type="ECO:0000256" key="13">
    <source>
        <dbReference type="ARBA" id="ARBA00051396"/>
    </source>
</evidence>
<dbReference type="InterPro" id="IPR039430">
    <property type="entry name" value="Thymidylate_kin-like_dom"/>
</dbReference>
<keyword evidence="6" id="KW-0547">Nucleotide-binding</keyword>
<evidence type="ECO:0000256" key="5">
    <source>
        <dbReference type="ARBA" id="ARBA00022679"/>
    </source>
</evidence>
<protein>
    <recommendedName>
        <fullName evidence="16">UMP-CMP kinase 2, mitochondrial</fullName>
        <ecNumber evidence="15">2.7.4.14</ecNumber>
    </recommendedName>
    <alternativeName>
        <fullName evidence="17">Nucleoside-diphosphate kinase</fullName>
    </alternativeName>
</protein>
<gene>
    <name evidence="20" type="primary">CMPK2</name>
</gene>
<evidence type="ECO:0000256" key="12">
    <source>
        <dbReference type="ARBA" id="ARBA00023128"/>
    </source>
</evidence>
<evidence type="ECO:0000256" key="9">
    <source>
        <dbReference type="ARBA" id="ARBA00022946"/>
    </source>
</evidence>
<comment type="catalytic activity">
    <reaction evidence="2">
        <text>a ribonucleoside 5'-diphosphate + ATP = a ribonucleoside 5'-triphosphate + ADP</text>
        <dbReference type="Rhea" id="RHEA:18113"/>
        <dbReference type="ChEBI" id="CHEBI:30616"/>
        <dbReference type="ChEBI" id="CHEBI:57930"/>
        <dbReference type="ChEBI" id="CHEBI:61557"/>
        <dbReference type="ChEBI" id="CHEBI:456216"/>
        <dbReference type="EC" id="2.7.4.6"/>
    </reaction>
</comment>
<dbReference type="GO" id="GO:0006227">
    <property type="term" value="P:dUDP biosynthetic process"/>
    <property type="evidence" value="ECO:0007669"/>
    <property type="project" value="TreeGrafter"/>
</dbReference>
<keyword evidence="12" id="KW-0496">Mitochondrion</keyword>
<dbReference type="PANTHER" id="PTHR10344:SF4">
    <property type="entry name" value="UMP-CMP KINASE 2, MITOCHONDRIAL"/>
    <property type="match status" value="1"/>
</dbReference>
<keyword evidence="9" id="KW-0809">Transit peptide</keyword>
<dbReference type="GO" id="GO:0004798">
    <property type="term" value="F:dTMP kinase activity"/>
    <property type="evidence" value="ECO:0007669"/>
    <property type="project" value="TreeGrafter"/>
</dbReference>
<dbReference type="GO" id="GO:0004550">
    <property type="term" value="F:nucleoside diphosphate kinase activity"/>
    <property type="evidence" value="ECO:0007669"/>
    <property type="project" value="UniProtKB-EC"/>
</dbReference>
<reference evidence="20 21" key="1">
    <citation type="journal article" date="2020" name="Nat. Commun.">
        <title>Donkey genomes provide new insights into domestication and selection for coat color.</title>
        <authorList>
            <person name="Wang"/>
            <person name="C."/>
            <person name="Li"/>
            <person name="H."/>
            <person name="Guo"/>
            <person name="Y."/>
            <person name="Huang"/>
            <person name="J."/>
            <person name="Sun"/>
            <person name="Y."/>
            <person name="Min"/>
            <person name="J."/>
            <person name="Wang"/>
            <person name="J."/>
            <person name="Fang"/>
            <person name="X."/>
            <person name="Zhao"/>
            <person name="Z."/>
            <person name="Wang"/>
            <person name="S."/>
            <person name="Zhang"/>
            <person name="Y."/>
            <person name="Liu"/>
            <person name="Q."/>
            <person name="Jiang"/>
            <person name="Q."/>
            <person name="Wang"/>
            <person name="X."/>
            <person name="Guo"/>
            <person name="Y."/>
            <person name="Yang"/>
            <person name="C."/>
            <person name="Wang"/>
            <person name="Y."/>
            <person name="Tian"/>
            <person name="F."/>
            <person name="Zhuang"/>
            <person name="G."/>
            <person name="Fan"/>
            <person name="Y."/>
            <person name="Gao"/>
            <person name="Q."/>
            <person name="Li"/>
            <person name="Y."/>
            <person name="Ju"/>
            <person name="Z."/>
            <person name="Li"/>
            <person name="J."/>
            <person name="Li"/>
            <person name="R."/>
            <person name="Hou"/>
            <person name="M."/>
            <person name="Yang"/>
            <person name="G."/>
            <person name="Liu"/>
            <person name="G."/>
            <person name="Liu"/>
            <person name="W."/>
            <person name="Guo"/>
            <person name="J."/>
            <person name="Pan"/>
            <person name="S."/>
            <person name="Fan"/>
            <person name="G."/>
            <person name="Zhang"/>
            <person name="W."/>
            <person name="Zhang"/>
            <person name="R."/>
            <person name="Yu"/>
            <person name="J."/>
            <person name="Zhang"/>
            <person name="X."/>
            <person name="Yin"/>
            <person name="Q."/>
            <person name="Ji"/>
            <person name="C."/>
            <person name="Jin"/>
            <person name="Y."/>
            <person name="Yue"/>
            <person name="G."/>
            <person name="Liu"/>
            <person name="M."/>
            <person name="Xu"/>
            <person name="J."/>
            <person name="Liu"/>
            <person name="S."/>
            <person name="Jordana"/>
            <person name="J."/>
            <person name="Noce"/>
            <person name="A."/>
            <person name="Amills"/>
            <person name="M."/>
            <person name="Wu"/>
            <person name="D.D."/>
            <person name="Li"/>
            <person name="S."/>
            <person name="Zhou"/>
            <person name="X. and Zhong"/>
            <person name="J."/>
        </authorList>
    </citation>
    <scope>NUCLEOTIDE SEQUENCE [LARGE SCALE GENOMIC DNA]</scope>
</reference>
<evidence type="ECO:0000256" key="2">
    <source>
        <dbReference type="ARBA" id="ARBA00000937"/>
    </source>
</evidence>
<dbReference type="GeneTree" id="ENSGT00940000154030"/>
<dbReference type="AlphaFoldDB" id="A0A8C4PV76"/>
<dbReference type="GO" id="GO:0005739">
    <property type="term" value="C:mitochondrion"/>
    <property type="evidence" value="ECO:0007669"/>
    <property type="project" value="UniProtKB-SubCell"/>
</dbReference>
<dbReference type="Gene3D" id="3.40.50.300">
    <property type="entry name" value="P-loop containing nucleotide triphosphate hydrolases"/>
    <property type="match status" value="1"/>
</dbReference>
<dbReference type="GO" id="GO:0033862">
    <property type="term" value="F:UMP kinase activity"/>
    <property type="evidence" value="ECO:0007669"/>
    <property type="project" value="Ensembl"/>
</dbReference>
<proteinExistence type="inferred from homology"/>
<evidence type="ECO:0000256" key="14">
    <source>
        <dbReference type="ARBA" id="ARBA00051598"/>
    </source>
</evidence>
<feature type="region of interest" description="Disordered" evidence="18">
    <location>
        <begin position="1"/>
        <end position="187"/>
    </location>
</feature>
<dbReference type="PANTHER" id="PTHR10344">
    <property type="entry name" value="THYMIDYLATE KINASE"/>
    <property type="match status" value="1"/>
</dbReference>
<evidence type="ECO:0000256" key="4">
    <source>
        <dbReference type="ARBA" id="ARBA00009776"/>
    </source>
</evidence>
<organism evidence="20 21">
    <name type="scientific">Equus asinus</name>
    <name type="common">Donkey</name>
    <name type="synonym">Equus africanus asinus</name>
    <dbReference type="NCBI Taxonomy" id="9793"/>
    <lineage>
        <taxon>Eukaryota</taxon>
        <taxon>Metazoa</taxon>
        <taxon>Chordata</taxon>
        <taxon>Craniata</taxon>
        <taxon>Vertebrata</taxon>
        <taxon>Euteleostomi</taxon>
        <taxon>Mammalia</taxon>
        <taxon>Eutheria</taxon>
        <taxon>Laurasiatheria</taxon>
        <taxon>Perissodactyla</taxon>
        <taxon>Equidae</taxon>
        <taxon>Equus</taxon>
    </lineage>
</organism>
<evidence type="ECO:0000256" key="8">
    <source>
        <dbReference type="ARBA" id="ARBA00022840"/>
    </source>
</evidence>
<reference evidence="20" key="3">
    <citation type="submission" date="2025-09" db="UniProtKB">
        <authorList>
            <consortium name="Ensembl"/>
        </authorList>
    </citation>
    <scope>IDENTIFICATION</scope>
</reference>
<evidence type="ECO:0000313" key="20">
    <source>
        <dbReference type="Ensembl" id="ENSEASP00005032541.2"/>
    </source>
</evidence>
<evidence type="ECO:0000256" key="6">
    <source>
        <dbReference type="ARBA" id="ARBA00022741"/>
    </source>
</evidence>
<dbReference type="SUPFAM" id="SSF52540">
    <property type="entry name" value="P-loop containing nucleoside triphosphate hydrolases"/>
    <property type="match status" value="1"/>
</dbReference>
<dbReference type="EC" id="2.7.4.14" evidence="15"/>
<reference evidence="20" key="2">
    <citation type="submission" date="2025-08" db="UniProtKB">
        <authorList>
            <consortium name="Ensembl"/>
        </authorList>
    </citation>
    <scope>IDENTIFICATION</scope>
</reference>
<dbReference type="FunFam" id="3.40.50.300:FF:001133">
    <property type="entry name" value="UMP-CMP kinase 2, mitochondrial"/>
    <property type="match status" value="1"/>
</dbReference>
<dbReference type="Pfam" id="PF02223">
    <property type="entry name" value="Thymidylate_kin"/>
    <property type="match status" value="1"/>
</dbReference>
<keyword evidence="11" id="KW-0175">Coiled coil</keyword>
<evidence type="ECO:0000256" key="17">
    <source>
        <dbReference type="ARBA" id="ARBA00076149"/>
    </source>
</evidence>
<sequence length="574" mass="62721">GRGRGGVAKSCSGKESAVQRRRNATGAWGRLPAPGTRLRSRFQAASPGPQSGPRGERTCGCSLRPQPVSGAALGAGSGGEDRPGRAPQTRAPPGPPAARFRFPAAPPARAEVSFPSAERGRRARPRPWPSPAARVPRGCSGASWGRGEGPAHGPWRRRAASPWSSPAAPWRTSPWATTPPPRPSSRARAALLGPPAAATRCACRWRPARAARRGCGRPRLHQRLRDQLRRGPLQRCQLCRLLCYCPGGGAGGVQPGFLLHDPRDSPDTRGALLALLGTYREAPRPRLGEFVGDPRRQVWQCLWELQDGHGWREVGRERVVPAPEPALHPVVPDLPSSGVFPTREAARAVLEACTPFIPEARAVLDLVDQCPEQVQKGKFPVIAIEGLDATGKTTVTQSVSETLKAVLLKSPPSCIGQWRKIFDDEPTIIRRAFYSLGNYIVASEIARESTKSPVIVDRYWHSTASYAIATEVSGGLQHLPPAHHPIYQWPRDLLKPDLVLLLTVSPKERMHRIEGRGMEKTREEAELETDNIFRQKVEESYQRMQNPGCHVVDASPSREKVLQMVLSLIQNNCN</sequence>
<feature type="compositionally biased region" description="Low complexity" evidence="18">
    <location>
        <begin position="97"/>
        <end position="110"/>
    </location>
</feature>
<dbReference type="Proteomes" id="UP000694387">
    <property type="component" value="Chromosome 6"/>
</dbReference>
<dbReference type="GO" id="GO:0006233">
    <property type="term" value="P:dTDP biosynthetic process"/>
    <property type="evidence" value="ECO:0007669"/>
    <property type="project" value="TreeGrafter"/>
</dbReference>
<evidence type="ECO:0000256" key="15">
    <source>
        <dbReference type="ARBA" id="ARBA00066590"/>
    </source>
</evidence>
<evidence type="ECO:0000313" key="21">
    <source>
        <dbReference type="Proteomes" id="UP000694387"/>
    </source>
</evidence>